<organism evidence="2 3">
    <name type="scientific">Fusarium kuroshium</name>
    <dbReference type="NCBI Taxonomy" id="2010991"/>
    <lineage>
        <taxon>Eukaryota</taxon>
        <taxon>Fungi</taxon>
        <taxon>Dikarya</taxon>
        <taxon>Ascomycota</taxon>
        <taxon>Pezizomycotina</taxon>
        <taxon>Sordariomycetes</taxon>
        <taxon>Hypocreomycetidae</taxon>
        <taxon>Hypocreales</taxon>
        <taxon>Nectriaceae</taxon>
        <taxon>Fusarium</taxon>
        <taxon>Fusarium solani species complex</taxon>
    </lineage>
</organism>
<sequence length="215" mass="22984">MVAAKFLLVAMVACTKASPVVTAPDAATTDWTALLIPDDSPDLDGIDIDAFKNPANWKNDSSPDEIIEDASSNLAEDVVKLMAGPCEQGTCPDYNAGFDLVYTFTAVPVNGAPGDPPLTIFSSNSDIRVNDCGKCYRQKVGSSLGNSVPGGCYDFTACGRKQNICVDPGKSRAHRIWKDNGHKTCYNMKVERLGSCGVIKTRIVVRPTGTTACNW</sequence>
<dbReference type="Proteomes" id="UP000277212">
    <property type="component" value="Unassembled WGS sequence"/>
</dbReference>
<dbReference type="OrthoDB" id="4789881at2759"/>
<feature type="signal peptide" evidence="1">
    <location>
        <begin position="1"/>
        <end position="17"/>
    </location>
</feature>
<name>A0A3M2QX08_9HYPO</name>
<feature type="chain" id="PRO_5017958023" evidence="1">
    <location>
        <begin position="18"/>
        <end position="215"/>
    </location>
</feature>
<dbReference type="EMBL" id="NKUJ01000822">
    <property type="protein sequence ID" value="RMI97532.1"/>
    <property type="molecule type" value="Genomic_DNA"/>
</dbReference>
<evidence type="ECO:0000313" key="3">
    <source>
        <dbReference type="Proteomes" id="UP000277212"/>
    </source>
</evidence>
<evidence type="ECO:0000313" key="2">
    <source>
        <dbReference type="EMBL" id="RMI97532.1"/>
    </source>
</evidence>
<evidence type="ECO:0000256" key="1">
    <source>
        <dbReference type="SAM" id="SignalP"/>
    </source>
</evidence>
<comment type="caution">
    <text evidence="2">The sequence shown here is derived from an EMBL/GenBank/DDBJ whole genome shotgun (WGS) entry which is preliminary data.</text>
</comment>
<protein>
    <submittedName>
        <fullName evidence="2">Uncharacterized protein</fullName>
    </submittedName>
</protein>
<dbReference type="AlphaFoldDB" id="A0A3M2QX08"/>
<keyword evidence="1" id="KW-0732">Signal</keyword>
<gene>
    <name evidence="2" type="ORF">CDV36_016207</name>
</gene>
<keyword evidence="3" id="KW-1185">Reference proteome</keyword>
<proteinExistence type="predicted"/>
<accession>A0A3M2QX08</accession>
<reference evidence="2 3" key="1">
    <citation type="submission" date="2017-06" db="EMBL/GenBank/DDBJ databases">
        <title>Comparative genomic analysis of Ambrosia Fusariam Clade fungi.</title>
        <authorList>
            <person name="Stajich J.E."/>
            <person name="Carrillo J."/>
            <person name="Kijimoto T."/>
            <person name="Eskalen A."/>
            <person name="O'Donnell K."/>
            <person name="Kasson M."/>
        </authorList>
    </citation>
    <scope>NUCLEOTIDE SEQUENCE [LARGE SCALE GENOMIC DNA]</scope>
    <source>
        <strain evidence="2">UCR3666</strain>
    </source>
</reference>